<reference evidence="2" key="1">
    <citation type="submission" date="2015-10" db="EMBL/GenBank/DDBJ databases">
        <authorList>
            <person name="Devillers H."/>
        </authorList>
    </citation>
    <scope>NUCLEOTIDE SEQUENCE [LARGE SCALE GENOMIC DNA]</scope>
</reference>
<dbReference type="EMBL" id="LN890557">
    <property type="protein sequence ID" value="CUS24874.1"/>
    <property type="molecule type" value="Genomic_DNA"/>
</dbReference>
<keyword evidence="2" id="KW-1185">Reference proteome</keyword>
<dbReference type="Proteomes" id="UP000236544">
    <property type="component" value="Unassembled WGS sequence"/>
</dbReference>
<dbReference type="AlphaFoldDB" id="A0A0P1KX58"/>
<name>A0A0P1KX58_9SACH</name>
<accession>A0A0P1KX58</accession>
<organism evidence="1 2">
    <name type="scientific">Lachancea quebecensis</name>
    <dbReference type="NCBI Taxonomy" id="1654605"/>
    <lineage>
        <taxon>Eukaryota</taxon>
        <taxon>Fungi</taxon>
        <taxon>Dikarya</taxon>
        <taxon>Ascomycota</taxon>
        <taxon>Saccharomycotina</taxon>
        <taxon>Saccharomycetes</taxon>
        <taxon>Saccharomycetales</taxon>
        <taxon>Saccharomycetaceae</taxon>
        <taxon>Lachancea</taxon>
    </lineage>
</organism>
<evidence type="ECO:0000313" key="2">
    <source>
        <dbReference type="Proteomes" id="UP000236544"/>
    </source>
</evidence>
<evidence type="ECO:0000313" key="1">
    <source>
        <dbReference type="EMBL" id="CUS24874.1"/>
    </source>
</evidence>
<protein>
    <submittedName>
        <fullName evidence="1">LAQU0S21e00408g1_1</fullName>
    </submittedName>
</protein>
<gene>
    <name evidence="1" type="ORF">LAQU0_S21e00408g</name>
</gene>
<dbReference type="OrthoDB" id="4036607at2759"/>
<proteinExistence type="predicted"/>
<sequence>MKMSNSNSINTLVKSEGPLRSGLFSLPIEVVEMIVQQLTASPKTTVVDYYHLLQALGEANGNVAALLRSKIAVRDLTRGRCDFARVLGGSKGSIGGDDKISSQTSFYVVAIDEESLELAPGAGTLPAPYGDIQLSLVFQSDRQVPLAQIHEKFRKCFPQDCFKVQHLIVTSSKCRTLEFRANDGNLLDVALYSGRVPMFAEVTYLNASSIVIPATALTEFIFEAVRSTKMSTPELCYSCRPHLADILKIQSMLEPPLPMVTRVPVNFPLVESVVFAGADGNNGSLNIIDLYEFCRVRQQSTKLTLSSLLTIYSLRHWNLPSIKHFNGHKLKLSDGSDDVQQRSRSACETITRIRTIAQQESPDGLVHINAQLVPDGVLHTTIENWIPMEVKFGGKLGLNCSPLICFRHPSLRSLTLGLAMKSEGTLFVEGLYLPSLQELHITSYSKDTPRNEVRLPYYNIMFSAWNDLNKCRSLGFSSADFKGHSIVHNSNLKQVFPHLDVADTFQNTISKNSILAV</sequence>